<feature type="domain" description="RING-type" evidence="5">
    <location>
        <begin position="336"/>
        <end position="374"/>
    </location>
</feature>
<keyword evidence="7" id="KW-1185">Reference proteome</keyword>
<evidence type="ECO:0000259" key="5">
    <source>
        <dbReference type="PROSITE" id="PS50089"/>
    </source>
</evidence>
<evidence type="ECO:0000313" key="7">
    <source>
        <dbReference type="Proteomes" id="UP000187209"/>
    </source>
</evidence>
<dbReference type="PROSITE" id="PS00518">
    <property type="entry name" value="ZF_RING_1"/>
    <property type="match status" value="1"/>
</dbReference>
<evidence type="ECO:0000256" key="3">
    <source>
        <dbReference type="ARBA" id="ARBA00022833"/>
    </source>
</evidence>
<dbReference type="InterPro" id="IPR001841">
    <property type="entry name" value="Znf_RING"/>
</dbReference>
<comment type="caution">
    <text evidence="6">The sequence shown here is derived from an EMBL/GenBank/DDBJ whole genome shotgun (WGS) entry which is preliminary data.</text>
</comment>
<dbReference type="InterPro" id="IPR017907">
    <property type="entry name" value="Znf_RING_CS"/>
</dbReference>
<dbReference type="EMBL" id="MPUH01001205">
    <property type="protein sequence ID" value="OMJ69380.1"/>
    <property type="molecule type" value="Genomic_DNA"/>
</dbReference>
<evidence type="ECO:0000256" key="2">
    <source>
        <dbReference type="ARBA" id="ARBA00022771"/>
    </source>
</evidence>
<protein>
    <recommendedName>
        <fullName evidence="5">RING-type domain-containing protein</fullName>
    </recommendedName>
</protein>
<keyword evidence="3" id="KW-0862">Zinc</keyword>
<dbReference type="AlphaFoldDB" id="A0A1R2AYD4"/>
<evidence type="ECO:0000256" key="4">
    <source>
        <dbReference type="PROSITE-ProRule" id="PRU00175"/>
    </source>
</evidence>
<dbReference type="GO" id="GO:0008270">
    <property type="term" value="F:zinc ion binding"/>
    <property type="evidence" value="ECO:0007669"/>
    <property type="project" value="UniProtKB-KW"/>
</dbReference>
<sequence>MPPPPPISSNYQMPPPPPIIGVAKIPSLDKSEGPISRINLLNTGDFDEEVIETVNYFFQAYRKIQTGPNNFPHALIVSMMDYSITYNNCEMLDEIKYLLSTYKEELLPESEKNIEIVEEMEKIVKSQCHMQEKMENAYKIYAEYHHDLSVLLRNLLVITLNKLINERKYEAYRMIKMDDNILGLAKNVLATLSLEDFFFISDYFQIHINTIDIDRLQAYSQDTNTKRVINILSTTRGYFPLYSVEEFSLQQCSQSEYSQMLGFITLNSKNDDFFEDSLLNKLNNQMQNLKNSKEMLTNVLFYIIATGPQQYLDEIVEVLPDEERRMAKDILGEYCCCVCNKLCNFAKLDCRHRYCETCINELRLINTNKCKICSFSSCEKKIIF</sequence>
<dbReference type="Proteomes" id="UP000187209">
    <property type="component" value="Unassembled WGS sequence"/>
</dbReference>
<accession>A0A1R2AYD4</accession>
<gene>
    <name evidence="6" type="ORF">SteCoe_32908</name>
</gene>
<organism evidence="6 7">
    <name type="scientific">Stentor coeruleus</name>
    <dbReference type="NCBI Taxonomy" id="5963"/>
    <lineage>
        <taxon>Eukaryota</taxon>
        <taxon>Sar</taxon>
        <taxon>Alveolata</taxon>
        <taxon>Ciliophora</taxon>
        <taxon>Postciliodesmatophora</taxon>
        <taxon>Heterotrichea</taxon>
        <taxon>Heterotrichida</taxon>
        <taxon>Stentoridae</taxon>
        <taxon>Stentor</taxon>
    </lineage>
</organism>
<keyword evidence="1" id="KW-0479">Metal-binding</keyword>
<dbReference type="PROSITE" id="PS50089">
    <property type="entry name" value="ZF_RING_2"/>
    <property type="match status" value="1"/>
</dbReference>
<proteinExistence type="predicted"/>
<evidence type="ECO:0000256" key="1">
    <source>
        <dbReference type="ARBA" id="ARBA00022723"/>
    </source>
</evidence>
<keyword evidence="2 4" id="KW-0863">Zinc-finger</keyword>
<reference evidence="6 7" key="1">
    <citation type="submission" date="2016-11" db="EMBL/GenBank/DDBJ databases">
        <title>The macronuclear genome of Stentor coeruleus: a giant cell with tiny introns.</title>
        <authorList>
            <person name="Slabodnick M."/>
            <person name="Ruby J.G."/>
            <person name="Reiff S.B."/>
            <person name="Swart E.C."/>
            <person name="Gosai S."/>
            <person name="Prabakaran S."/>
            <person name="Witkowska E."/>
            <person name="Larue G.E."/>
            <person name="Fisher S."/>
            <person name="Freeman R.M."/>
            <person name="Gunawardena J."/>
            <person name="Chu W."/>
            <person name="Stover N.A."/>
            <person name="Gregory B.D."/>
            <person name="Nowacki M."/>
            <person name="Derisi J."/>
            <person name="Roy S.W."/>
            <person name="Marshall W.F."/>
            <person name="Sood P."/>
        </authorList>
    </citation>
    <scope>NUCLEOTIDE SEQUENCE [LARGE SCALE GENOMIC DNA]</scope>
    <source>
        <strain evidence="6">WM001</strain>
    </source>
</reference>
<name>A0A1R2AYD4_9CILI</name>
<evidence type="ECO:0000313" key="6">
    <source>
        <dbReference type="EMBL" id="OMJ69380.1"/>
    </source>
</evidence>